<dbReference type="GO" id="GO:0016987">
    <property type="term" value="F:sigma factor activity"/>
    <property type="evidence" value="ECO:0007669"/>
    <property type="project" value="UniProtKB-KW"/>
</dbReference>
<dbReference type="InterPro" id="IPR007627">
    <property type="entry name" value="RNA_pol_sigma70_r2"/>
</dbReference>
<dbReference type="SUPFAM" id="SSF88659">
    <property type="entry name" value="Sigma3 and sigma4 domains of RNA polymerase sigma factors"/>
    <property type="match status" value="1"/>
</dbReference>
<dbReference type="InterPro" id="IPR039425">
    <property type="entry name" value="RNA_pol_sigma-70-like"/>
</dbReference>
<dbReference type="InterPro" id="IPR036388">
    <property type="entry name" value="WH-like_DNA-bd_sf"/>
</dbReference>
<dbReference type="PANTHER" id="PTHR43133:SF63">
    <property type="entry name" value="RNA POLYMERASE SIGMA FACTOR FECI-RELATED"/>
    <property type="match status" value="1"/>
</dbReference>
<dbReference type="GO" id="GO:0006352">
    <property type="term" value="P:DNA-templated transcription initiation"/>
    <property type="evidence" value="ECO:0007669"/>
    <property type="project" value="InterPro"/>
</dbReference>
<keyword evidence="3" id="KW-0731">Sigma factor</keyword>
<dbReference type="InterPro" id="IPR013324">
    <property type="entry name" value="RNA_pol_sigma_r3/r4-like"/>
</dbReference>
<evidence type="ECO:0000259" key="5">
    <source>
        <dbReference type="Pfam" id="PF04542"/>
    </source>
</evidence>
<dbReference type="GO" id="GO:0003677">
    <property type="term" value="F:DNA binding"/>
    <property type="evidence" value="ECO:0007669"/>
    <property type="project" value="InterPro"/>
</dbReference>
<proteinExistence type="inferred from homology"/>
<dbReference type="PANTHER" id="PTHR43133">
    <property type="entry name" value="RNA POLYMERASE ECF-TYPE SIGMA FACTO"/>
    <property type="match status" value="1"/>
</dbReference>
<evidence type="ECO:0000256" key="1">
    <source>
        <dbReference type="ARBA" id="ARBA00010641"/>
    </source>
</evidence>
<dbReference type="Gene3D" id="1.10.1740.10">
    <property type="match status" value="1"/>
</dbReference>
<name>A0A859D4I2_9GAMM</name>
<gene>
    <name evidence="7" type="ORF">MP3633_3102</name>
</gene>
<keyword evidence="4" id="KW-0804">Transcription</keyword>
<evidence type="ECO:0000256" key="3">
    <source>
        <dbReference type="ARBA" id="ARBA00023082"/>
    </source>
</evidence>
<protein>
    <submittedName>
        <fullName evidence="7">RNA polymerase ECF-type sigma factor</fullName>
    </submittedName>
</protein>
<evidence type="ECO:0000259" key="6">
    <source>
        <dbReference type="Pfam" id="PF08281"/>
    </source>
</evidence>
<evidence type="ECO:0000256" key="4">
    <source>
        <dbReference type="ARBA" id="ARBA00023163"/>
    </source>
</evidence>
<dbReference type="KEGG" id="mpri:MP3633_3102"/>
<evidence type="ECO:0000256" key="2">
    <source>
        <dbReference type="ARBA" id="ARBA00023015"/>
    </source>
</evidence>
<accession>A0A859D4I2</accession>
<dbReference type="RefSeq" id="WP_244959684.1">
    <property type="nucleotide sequence ID" value="NZ_BAAAEF010000016.1"/>
</dbReference>
<dbReference type="InterPro" id="IPR013325">
    <property type="entry name" value="RNA_pol_sigma_r2"/>
</dbReference>
<dbReference type="Gene3D" id="1.10.10.10">
    <property type="entry name" value="Winged helix-like DNA-binding domain superfamily/Winged helix DNA-binding domain"/>
    <property type="match status" value="1"/>
</dbReference>
<keyword evidence="2" id="KW-0805">Transcription regulation</keyword>
<dbReference type="EMBL" id="CP054301">
    <property type="protein sequence ID" value="QKK81829.1"/>
    <property type="molecule type" value="Genomic_DNA"/>
</dbReference>
<sequence>MMYFRSMNPEQRATQEVGDLYEEHHQWLTGWIRRKLGCDESAADLTQDTFVRLLKKPSSFMRMGEARAFLSTIAKGLYIDHWRRRQVEQAWLESLAHREEDYAPSAEHSASMIELLCELDAMIAKLPKKVANTLIFSQVHGLTYREIAERLSVSERMVKRYMAQAMLQCVLLQSDQ</sequence>
<dbReference type="SUPFAM" id="SSF88946">
    <property type="entry name" value="Sigma2 domain of RNA polymerase sigma factors"/>
    <property type="match status" value="1"/>
</dbReference>
<dbReference type="Proteomes" id="UP000509371">
    <property type="component" value="Chromosome"/>
</dbReference>
<evidence type="ECO:0000313" key="7">
    <source>
        <dbReference type="EMBL" id="QKK81829.1"/>
    </source>
</evidence>
<organism evidence="7 8">
    <name type="scientific">Marinomonas primoryensis</name>
    <dbReference type="NCBI Taxonomy" id="178399"/>
    <lineage>
        <taxon>Bacteria</taxon>
        <taxon>Pseudomonadati</taxon>
        <taxon>Pseudomonadota</taxon>
        <taxon>Gammaproteobacteria</taxon>
        <taxon>Oceanospirillales</taxon>
        <taxon>Oceanospirillaceae</taxon>
        <taxon>Marinomonas</taxon>
    </lineage>
</organism>
<dbReference type="Pfam" id="PF08281">
    <property type="entry name" value="Sigma70_r4_2"/>
    <property type="match status" value="1"/>
</dbReference>
<dbReference type="AlphaFoldDB" id="A0A859D4I2"/>
<reference evidence="7 8" key="1">
    <citation type="submission" date="2020-06" db="EMBL/GenBank/DDBJ databases">
        <authorList>
            <person name="Voronona O.L."/>
            <person name="Aksenova E.I."/>
            <person name="Kunda M.S."/>
            <person name="Semenov A.N."/>
            <person name="Ryzhova N."/>
        </authorList>
    </citation>
    <scope>NUCLEOTIDE SEQUENCE [LARGE SCALE GENOMIC DNA]</scope>
    <source>
        <strain evidence="7 8">MPKMM3633</strain>
    </source>
</reference>
<evidence type="ECO:0000313" key="8">
    <source>
        <dbReference type="Proteomes" id="UP000509371"/>
    </source>
</evidence>
<feature type="domain" description="RNA polymerase sigma factor 70 region 4 type 2" evidence="6">
    <location>
        <begin position="118"/>
        <end position="169"/>
    </location>
</feature>
<feature type="domain" description="RNA polymerase sigma-70 region 2" evidence="5">
    <location>
        <begin position="20"/>
        <end position="86"/>
    </location>
</feature>
<dbReference type="NCBIfam" id="TIGR02937">
    <property type="entry name" value="sigma70-ECF"/>
    <property type="match status" value="1"/>
</dbReference>
<dbReference type="InterPro" id="IPR014284">
    <property type="entry name" value="RNA_pol_sigma-70_dom"/>
</dbReference>
<dbReference type="Pfam" id="PF04542">
    <property type="entry name" value="Sigma70_r2"/>
    <property type="match status" value="1"/>
</dbReference>
<comment type="similarity">
    <text evidence="1">Belongs to the sigma-70 factor family. ECF subfamily.</text>
</comment>
<dbReference type="InterPro" id="IPR013249">
    <property type="entry name" value="RNA_pol_sigma70_r4_t2"/>
</dbReference>